<comment type="caution">
    <text evidence="2">The sequence shown here is derived from an EMBL/GenBank/DDBJ whole genome shotgun (WGS) entry which is preliminary data.</text>
</comment>
<keyword evidence="1" id="KW-0812">Transmembrane</keyword>
<evidence type="ECO:0008006" key="4">
    <source>
        <dbReference type="Google" id="ProtNLM"/>
    </source>
</evidence>
<evidence type="ECO:0000256" key="1">
    <source>
        <dbReference type="SAM" id="Phobius"/>
    </source>
</evidence>
<evidence type="ECO:0000313" key="3">
    <source>
        <dbReference type="Proteomes" id="UP001597338"/>
    </source>
</evidence>
<keyword evidence="1" id="KW-0472">Membrane</keyword>
<accession>A0ABW4V1H2</accession>
<reference evidence="3" key="1">
    <citation type="journal article" date="2019" name="Int. J. Syst. Evol. Microbiol.">
        <title>The Global Catalogue of Microorganisms (GCM) 10K type strain sequencing project: providing services to taxonomists for standard genome sequencing and annotation.</title>
        <authorList>
            <consortium name="The Broad Institute Genomics Platform"/>
            <consortium name="The Broad Institute Genome Sequencing Center for Infectious Disease"/>
            <person name="Wu L."/>
            <person name="Ma J."/>
        </authorList>
    </citation>
    <scope>NUCLEOTIDE SEQUENCE [LARGE SCALE GENOMIC DNA]</scope>
    <source>
        <strain evidence="3">CCM 7043</strain>
    </source>
</reference>
<dbReference type="Proteomes" id="UP001597338">
    <property type="component" value="Unassembled WGS sequence"/>
</dbReference>
<sequence length="142" mass="15244">MLRKNERRSKERRSPVLIQYGAMAVALLVAGAAGHGLTVALTPEPEPITHTIATDTPPCLADLIESGRAERAHRNTADQHDALARVQASERYDAERTRDNDTIAEAARALDAEMALVQQAELDAAGAAAAFNKAAEQCETDQ</sequence>
<organism evidence="2 3">
    <name type="scientific">Promicromonospora aerolata</name>
    <dbReference type="NCBI Taxonomy" id="195749"/>
    <lineage>
        <taxon>Bacteria</taxon>
        <taxon>Bacillati</taxon>
        <taxon>Actinomycetota</taxon>
        <taxon>Actinomycetes</taxon>
        <taxon>Micrococcales</taxon>
        <taxon>Promicromonosporaceae</taxon>
        <taxon>Promicromonospora</taxon>
    </lineage>
</organism>
<proteinExistence type="predicted"/>
<keyword evidence="1" id="KW-1133">Transmembrane helix</keyword>
<evidence type="ECO:0000313" key="2">
    <source>
        <dbReference type="EMBL" id="MFD2024093.1"/>
    </source>
</evidence>
<dbReference type="EMBL" id="JBHUHF010000001">
    <property type="protein sequence ID" value="MFD2024093.1"/>
    <property type="molecule type" value="Genomic_DNA"/>
</dbReference>
<dbReference type="RefSeq" id="WP_377196068.1">
    <property type="nucleotide sequence ID" value="NZ_JBHUHF010000001.1"/>
</dbReference>
<feature type="transmembrane region" description="Helical" evidence="1">
    <location>
        <begin position="20"/>
        <end position="41"/>
    </location>
</feature>
<protein>
    <recommendedName>
        <fullName evidence="4">DUF5667 domain-containing protein</fullName>
    </recommendedName>
</protein>
<name>A0ABW4V1H2_9MICO</name>
<gene>
    <name evidence="2" type="ORF">ACFSL2_01060</name>
</gene>
<keyword evidence="3" id="KW-1185">Reference proteome</keyword>